<dbReference type="InterPro" id="IPR032710">
    <property type="entry name" value="NTF2-like_dom_sf"/>
</dbReference>
<name>A0ABW3FQH4_9PSEU</name>
<evidence type="ECO:0000313" key="3">
    <source>
        <dbReference type="Proteomes" id="UP001597018"/>
    </source>
</evidence>
<comment type="caution">
    <text evidence="2">The sequence shown here is derived from an EMBL/GenBank/DDBJ whole genome shotgun (WGS) entry which is preliminary data.</text>
</comment>
<accession>A0ABW3FQH4</accession>
<dbReference type="SUPFAM" id="SSF54427">
    <property type="entry name" value="NTF2-like"/>
    <property type="match status" value="1"/>
</dbReference>
<protein>
    <submittedName>
        <fullName evidence="2">Nuclear transport factor 2 family protein</fullName>
    </submittedName>
</protein>
<evidence type="ECO:0000313" key="2">
    <source>
        <dbReference type="EMBL" id="MFD0919545.1"/>
    </source>
</evidence>
<dbReference type="InterPro" id="IPR037401">
    <property type="entry name" value="SnoaL-like"/>
</dbReference>
<proteinExistence type="predicted"/>
<dbReference type="Proteomes" id="UP001597018">
    <property type="component" value="Unassembled WGS sequence"/>
</dbReference>
<dbReference type="Pfam" id="PF13577">
    <property type="entry name" value="SnoaL_4"/>
    <property type="match status" value="1"/>
</dbReference>
<organism evidence="2 3">
    <name type="scientific">Saccharopolyspora rosea</name>
    <dbReference type="NCBI Taxonomy" id="524884"/>
    <lineage>
        <taxon>Bacteria</taxon>
        <taxon>Bacillati</taxon>
        <taxon>Actinomycetota</taxon>
        <taxon>Actinomycetes</taxon>
        <taxon>Pseudonocardiales</taxon>
        <taxon>Pseudonocardiaceae</taxon>
        <taxon>Saccharopolyspora</taxon>
    </lineage>
</organism>
<dbReference type="RefSeq" id="WP_263252604.1">
    <property type="nucleotide sequence ID" value="NZ_BAABLT010000001.1"/>
</dbReference>
<dbReference type="Gene3D" id="3.10.450.50">
    <property type="match status" value="1"/>
</dbReference>
<gene>
    <name evidence="2" type="ORF">ACFQ16_07305</name>
</gene>
<feature type="domain" description="SnoaL-like" evidence="1">
    <location>
        <begin position="9"/>
        <end position="135"/>
    </location>
</feature>
<keyword evidence="3" id="KW-1185">Reference proteome</keyword>
<dbReference type="EMBL" id="JBHTIW010000003">
    <property type="protein sequence ID" value="MFD0919545.1"/>
    <property type="molecule type" value="Genomic_DNA"/>
</dbReference>
<evidence type="ECO:0000259" key="1">
    <source>
        <dbReference type="Pfam" id="PF13577"/>
    </source>
</evidence>
<reference evidence="3" key="1">
    <citation type="journal article" date="2019" name="Int. J. Syst. Evol. Microbiol.">
        <title>The Global Catalogue of Microorganisms (GCM) 10K type strain sequencing project: providing services to taxonomists for standard genome sequencing and annotation.</title>
        <authorList>
            <consortium name="The Broad Institute Genomics Platform"/>
            <consortium name="The Broad Institute Genome Sequencing Center for Infectious Disease"/>
            <person name="Wu L."/>
            <person name="Ma J."/>
        </authorList>
    </citation>
    <scope>NUCLEOTIDE SEQUENCE [LARGE SCALE GENOMIC DNA]</scope>
    <source>
        <strain evidence="3">CCUG 56401</strain>
    </source>
</reference>
<sequence>MAGNPVRPELYAEVLHFYGRQMQALDGLDFESYAATFTEDGVFQHSPALDAARTRQGIVDALREFHRRFDDDPVQRRHLFTHVVVDEHDDGTLRSTCYALVLTTRPGVKQPVVGPSCVVHDVLVRDGDGLLVRSRAVDHDQESLAPPAVPARG</sequence>